<feature type="compositionally biased region" description="Acidic residues" evidence="2">
    <location>
        <begin position="53"/>
        <end position="63"/>
    </location>
</feature>
<feature type="compositionally biased region" description="Low complexity" evidence="2">
    <location>
        <begin position="395"/>
        <end position="408"/>
    </location>
</feature>
<dbReference type="PANTHER" id="PTHR42032">
    <property type="entry name" value="YALI0E30679P"/>
    <property type="match status" value="1"/>
</dbReference>
<sequence length="428" mass="47263">MPSPIQHPDRHAEAAMRRRMRSLQDADSTRSSKTLIDRDAPFVSSPSSFTPESDAETTDDDGAELSAYDNAEDHPSTRRPSAAAHSTRPYTPAPPEGQPSWYQFDAAVVLALVSCMGNFFTGGDHLKHIALAALLVFYLHQIIEVPWHLYLQARPRIPHSHHVVDDESEPSGSSTAADILRQRELAYLALSAVSPFIGVLLLTRVTTAYTGDPHALSWFSRTLFVLAAGVRPWRHLSDRLSTGTDALHVAIHYPPKHRGADVEQELADLRMSVARIEHALSRLDGRSREVCEYVDDALDVVERRVRRQERRAEKRERERVAEAKADTVFMEAPRRAPSLASYLLPWWLMQQEGGGGAAASAPASSRVQGKRTSNRNITLETIPEDGVLPSPSRRTGVPQTGVPPTTGNAVSRLVTLPLRVVLRLFGLG</sequence>
<feature type="compositionally biased region" description="Basic and acidic residues" evidence="2">
    <location>
        <begin position="7"/>
        <end position="40"/>
    </location>
</feature>
<dbReference type="STRING" id="97359.A0A550C0I0"/>
<dbReference type="PANTHER" id="PTHR42032:SF1">
    <property type="entry name" value="YALI0E30679P"/>
    <property type="match status" value="1"/>
</dbReference>
<accession>A0A550C0I0</accession>
<evidence type="ECO:0000313" key="3">
    <source>
        <dbReference type="EMBL" id="TRM58311.1"/>
    </source>
</evidence>
<evidence type="ECO:0000256" key="1">
    <source>
        <dbReference type="SAM" id="Coils"/>
    </source>
</evidence>
<dbReference type="AlphaFoldDB" id="A0A550C0I0"/>
<name>A0A550C0I0_9AGAR</name>
<feature type="region of interest" description="Disordered" evidence="2">
    <location>
        <begin position="1"/>
        <end position="96"/>
    </location>
</feature>
<keyword evidence="4" id="KW-1185">Reference proteome</keyword>
<reference evidence="3 4" key="1">
    <citation type="journal article" date="2019" name="New Phytol.">
        <title>Comparative genomics reveals unique wood-decay strategies and fruiting body development in the Schizophyllaceae.</title>
        <authorList>
            <person name="Almasi E."/>
            <person name="Sahu N."/>
            <person name="Krizsan K."/>
            <person name="Balint B."/>
            <person name="Kovacs G.M."/>
            <person name="Kiss B."/>
            <person name="Cseklye J."/>
            <person name="Drula E."/>
            <person name="Henrissat B."/>
            <person name="Nagy I."/>
            <person name="Chovatia M."/>
            <person name="Adam C."/>
            <person name="LaButti K."/>
            <person name="Lipzen A."/>
            <person name="Riley R."/>
            <person name="Grigoriev I.V."/>
            <person name="Nagy L.G."/>
        </authorList>
    </citation>
    <scope>NUCLEOTIDE SEQUENCE [LARGE SCALE GENOMIC DNA]</scope>
    <source>
        <strain evidence="3 4">NL-1724</strain>
    </source>
</reference>
<organism evidence="3 4">
    <name type="scientific">Schizophyllum amplum</name>
    <dbReference type="NCBI Taxonomy" id="97359"/>
    <lineage>
        <taxon>Eukaryota</taxon>
        <taxon>Fungi</taxon>
        <taxon>Dikarya</taxon>
        <taxon>Basidiomycota</taxon>
        <taxon>Agaricomycotina</taxon>
        <taxon>Agaricomycetes</taxon>
        <taxon>Agaricomycetidae</taxon>
        <taxon>Agaricales</taxon>
        <taxon>Schizophyllaceae</taxon>
        <taxon>Schizophyllum</taxon>
    </lineage>
</organism>
<keyword evidence="1" id="KW-0175">Coiled coil</keyword>
<evidence type="ECO:0000256" key="2">
    <source>
        <dbReference type="SAM" id="MobiDB-lite"/>
    </source>
</evidence>
<feature type="coiled-coil region" evidence="1">
    <location>
        <begin position="298"/>
        <end position="326"/>
    </location>
</feature>
<protein>
    <submittedName>
        <fullName evidence="3">Uncharacterized protein</fullName>
    </submittedName>
</protein>
<gene>
    <name evidence="3" type="ORF">BD626DRAFT_573736</name>
</gene>
<comment type="caution">
    <text evidence="3">The sequence shown here is derived from an EMBL/GenBank/DDBJ whole genome shotgun (WGS) entry which is preliminary data.</text>
</comment>
<dbReference type="EMBL" id="VDMD01000037">
    <property type="protein sequence ID" value="TRM58311.1"/>
    <property type="molecule type" value="Genomic_DNA"/>
</dbReference>
<feature type="region of interest" description="Disordered" evidence="2">
    <location>
        <begin position="384"/>
        <end position="408"/>
    </location>
</feature>
<dbReference type="OrthoDB" id="10263751at2759"/>
<evidence type="ECO:0000313" key="4">
    <source>
        <dbReference type="Proteomes" id="UP000320762"/>
    </source>
</evidence>
<proteinExistence type="predicted"/>
<dbReference type="Proteomes" id="UP000320762">
    <property type="component" value="Unassembled WGS sequence"/>
</dbReference>